<comment type="caution">
    <text evidence="2">The sequence shown here is derived from an EMBL/GenBank/DDBJ whole genome shotgun (WGS) entry which is preliminary data.</text>
</comment>
<protein>
    <submittedName>
        <fullName evidence="2">Uncharacterized protein</fullName>
    </submittedName>
</protein>
<dbReference type="Proteomes" id="UP001146793">
    <property type="component" value="Unassembled WGS sequence"/>
</dbReference>
<dbReference type="EMBL" id="JANTQA010000023">
    <property type="protein sequence ID" value="KAJ3443578.1"/>
    <property type="molecule type" value="Genomic_DNA"/>
</dbReference>
<evidence type="ECO:0000313" key="2">
    <source>
        <dbReference type="EMBL" id="KAJ3443578.1"/>
    </source>
</evidence>
<proteinExistence type="predicted"/>
<name>A0AAV7ZPN6_9EUKA</name>
<keyword evidence="1" id="KW-0175">Coiled coil</keyword>
<dbReference type="AlphaFoldDB" id="A0AAV7ZPN6"/>
<accession>A0AAV7ZPN6</accession>
<evidence type="ECO:0000313" key="3">
    <source>
        <dbReference type="Proteomes" id="UP001146793"/>
    </source>
</evidence>
<evidence type="ECO:0000256" key="1">
    <source>
        <dbReference type="SAM" id="Coils"/>
    </source>
</evidence>
<reference evidence="2" key="1">
    <citation type="submission" date="2022-08" db="EMBL/GenBank/DDBJ databases">
        <title>Novel sulphate-reducing endosymbionts in the free-living metamonad Anaeramoeba.</title>
        <authorList>
            <person name="Jerlstrom-Hultqvist J."/>
            <person name="Cepicka I."/>
            <person name="Gallot-Lavallee L."/>
            <person name="Salas-Leiva D."/>
            <person name="Curtis B.A."/>
            <person name="Zahonova K."/>
            <person name="Pipaliya S."/>
            <person name="Dacks J."/>
            <person name="Roger A.J."/>
        </authorList>
    </citation>
    <scope>NUCLEOTIDE SEQUENCE</scope>
    <source>
        <strain evidence="2">Busselton2</strain>
    </source>
</reference>
<organism evidence="2 3">
    <name type="scientific">Anaeramoeba flamelloides</name>
    <dbReference type="NCBI Taxonomy" id="1746091"/>
    <lineage>
        <taxon>Eukaryota</taxon>
        <taxon>Metamonada</taxon>
        <taxon>Anaeramoebidae</taxon>
        <taxon>Anaeramoeba</taxon>
    </lineage>
</organism>
<feature type="coiled-coil region" evidence="1">
    <location>
        <begin position="84"/>
        <end position="111"/>
    </location>
</feature>
<sequence>MLKSDICGGFSNSLIKETDQNNLFQESQINFSQYNSTSGTVYWLNEFLTEKGYTVKKERVFGGGTIDIYYKDKLIFSRAKARHYPEENEVLQLIEEEKKKENQEQEKEKEK</sequence>
<gene>
    <name evidence="2" type="ORF">M0812_09421</name>
</gene>